<comment type="caution">
    <text evidence="1">The sequence shown here is derived from an EMBL/GenBank/DDBJ whole genome shotgun (WGS) entry which is preliminary data.</text>
</comment>
<organism evidence="1 2">
    <name type="scientific">Halteria grandinella</name>
    <dbReference type="NCBI Taxonomy" id="5974"/>
    <lineage>
        <taxon>Eukaryota</taxon>
        <taxon>Sar</taxon>
        <taxon>Alveolata</taxon>
        <taxon>Ciliophora</taxon>
        <taxon>Intramacronucleata</taxon>
        <taxon>Spirotrichea</taxon>
        <taxon>Stichotrichia</taxon>
        <taxon>Sporadotrichida</taxon>
        <taxon>Halteriidae</taxon>
        <taxon>Halteria</taxon>
    </lineage>
</organism>
<sequence length="195" mass="23352">MEQDDILEQLQNDQEDDYQILLEVQEDAKIQMKEYANEKAKTRPKMIRNHTVGKFIDCYLKLLSTTPDQKVLINPEMRFTDCARQLITNSAEDLVQQFSHSLMEASQKHYAAKYQSTAYQRIFSEYKVKALYEVILGSKRFSIYFDCKEIKNRLKKIEYQIERRIVAYRKYQKLSQRLFKLRQARKARQDSAKEQ</sequence>
<name>A0A8J8T1E4_HALGN</name>
<gene>
    <name evidence="1" type="ORF">FGO68_gene9847</name>
</gene>
<accession>A0A8J8T1E4</accession>
<reference evidence="1" key="1">
    <citation type="submission" date="2019-06" db="EMBL/GenBank/DDBJ databases">
        <authorList>
            <person name="Zheng W."/>
        </authorList>
    </citation>
    <scope>NUCLEOTIDE SEQUENCE</scope>
    <source>
        <strain evidence="1">QDHG01</strain>
    </source>
</reference>
<keyword evidence="2" id="KW-1185">Reference proteome</keyword>
<dbReference type="EMBL" id="RRYP01010012">
    <property type="protein sequence ID" value="TNV78677.1"/>
    <property type="molecule type" value="Genomic_DNA"/>
</dbReference>
<protein>
    <submittedName>
        <fullName evidence="1">Uncharacterized protein</fullName>
    </submittedName>
</protein>
<dbReference type="Proteomes" id="UP000785679">
    <property type="component" value="Unassembled WGS sequence"/>
</dbReference>
<proteinExistence type="predicted"/>
<evidence type="ECO:0000313" key="2">
    <source>
        <dbReference type="Proteomes" id="UP000785679"/>
    </source>
</evidence>
<dbReference type="AlphaFoldDB" id="A0A8J8T1E4"/>
<evidence type="ECO:0000313" key="1">
    <source>
        <dbReference type="EMBL" id="TNV78677.1"/>
    </source>
</evidence>